<dbReference type="GO" id="GO:0003677">
    <property type="term" value="F:DNA binding"/>
    <property type="evidence" value="ECO:0007669"/>
    <property type="project" value="UniProtKB-KW"/>
</dbReference>
<proteinExistence type="predicted"/>
<name>A0A9D9E8P8_9SPIR</name>
<evidence type="ECO:0000256" key="1">
    <source>
        <dbReference type="ARBA" id="ARBA00023125"/>
    </source>
</evidence>
<reference evidence="3" key="2">
    <citation type="journal article" date="2021" name="PeerJ">
        <title>Extensive microbial diversity within the chicken gut microbiome revealed by metagenomics and culture.</title>
        <authorList>
            <person name="Gilroy R."/>
            <person name="Ravi A."/>
            <person name="Getino M."/>
            <person name="Pursley I."/>
            <person name="Horton D.L."/>
            <person name="Alikhan N.F."/>
            <person name="Baker D."/>
            <person name="Gharbi K."/>
            <person name="Hall N."/>
            <person name="Watson M."/>
            <person name="Adriaenssens E.M."/>
            <person name="Foster-Nyarko E."/>
            <person name="Jarju S."/>
            <person name="Secka A."/>
            <person name="Antonio M."/>
            <person name="Oren A."/>
            <person name="Chaudhuri R.R."/>
            <person name="La Ragione R."/>
            <person name="Hildebrand F."/>
            <person name="Pallen M.J."/>
        </authorList>
    </citation>
    <scope>NUCLEOTIDE SEQUENCE</scope>
    <source>
        <strain evidence="3">11167</strain>
    </source>
</reference>
<dbReference type="AlphaFoldDB" id="A0A9D9E8P8"/>
<reference evidence="3" key="1">
    <citation type="submission" date="2020-10" db="EMBL/GenBank/DDBJ databases">
        <authorList>
            <person name="Gilroy R."/>
        </authorList>
    </citation>
    <scope>NUCLEOTIDE SEQUENCE</scope>
    <source>
        <strain evidence="3">11167</strain>
    </source>
</reference>
<dbReference type="InterPro" id="IPR010095">
    <property type="entry name" value="Cas12f1-like_TNB"/>
</dbReference>
<evidence type="ECO:0000313" key="4">
    <source>
        <dbReference type="Proteomes" id="UP000823633"/>
    </source>
</evidence>
<keyword evidence="1" id="KW-0238">DNA-binding</keyword>
<accession>A0A9D9E8P8</accession>
<evidence type="ECO:0000259" key="2">
    <source>
        <dbReference type="Pfam" id="PF07282"/>
    </source>
</evidence>
<evidence type="ECO:0000313" key="3">
    <source>
        <dbReference type="EMBL" id="MBO8443224.1"/>
    </source>
</evidence>
<feature type="domain" description="Cas12f1-like TNB" evidence="2">
    <location>
        <begin position="3"/>
        <end position="43"/>
    </location>
</feature>
<dbReference type="Proteomes" id="UP000823633">
    <property type="component" value="Unassembled WGS sequence"/>
</dbReference>
<dbReference type="Pfam" id="PF07282">
    <property type="entry name" value="Cas12f1-like_TNB"/>
    <property type="match status" value="1"/>
</dbReference>
<gene>
    <name evidence="3" type="ORF">IAC42_05635</name>
</gene>
<comment type="caution">
    <text evidence="3">The sequence shown here is derived from an EMBL/GenBank/DDBJ whole genome shotgun (WGS) entry which is preliminary data.</text>
</comment>
<sequence>FPSSKRCSVCHEVNHDLKLSDREWTCQSCGTHHDRDKNSCKNLLDEGKDILNRWAGGDSSLILAPTGVLSGKKLHPQAHSNVRQGGE</sequence>
<feature type="non-terminal residue" evidence="3">
    <location>
        <position position="1"/>
    </location>
</feature>
<organism evidence="3 4">
    <name type="scientific">Candidatus Aphodenecus pullistercoris</name>
    <dbReference type="NCBI Taxonomy" id="2840669"/>
    <lineage>
        <taxon>Bacteria</taxon>
        <taxon>Pseudomonadati</taxon>
        <taxon>Spirochaetota</taxon>
        <taxon>Spirochaetia</taxon>
        <taxon>Spirochaetales</taxon>
        <taxon>Candidatus Aphodenecus</taxon>
    </lineage>
</organism>
<protein>
    <submittedName>
        <fullName evidence="3">Transposase</fullName>
    </submittedName>
</protein>
<dbReference type="EMBL" id="JADIMU010000036">
    <property type="protein sequence ID" value="MBO8443224.1"/>
    <property type="molecule type" value="Genomic_DNA"/>
</dbReference>